<evidence type="ECO:0008006" key="4">
    <source>
        <dbReference type="Google" id="ProtNLM"/>
    </source>
</evidence>
<dbReference type="SUPFAM" id="SSF57959">
    <property type="entry name" value="Leucine zipper domain"/>
    <property type="match status" value="1"/>
</dbReference>
<feature type="compositionally biased region" description="Polar residues" evidence="1">
    <location>
        <begin position="102"/>
        <end position="114"/>
    </location>
</feature>
<dbReference type="CDD" id="cd14688">
    <property type="entry name" value="bZIP_YAP"/>
    <property type="match status" value="1"/>
</dbReference>
<dbReference type="Gene3D" id="1.20.5.170">
    <property type="match status" value="1"/>
</dbReference>
<comment type="caution">
    <text evidence="2">The sequence shown here is derived from an EMBL/GenBank/DDBJ whole genome shotgun (WGS) entry which is preliminary data.</text>
</comment>
<proteinExistence type="predicted"/>
<organism evidence="2 3">
    <name type="scientific">Seiridium cardinale</name>
    <dbReference type="NCBI Taxonomy" id="138064"/>
    <lineage>
        <taxon>Eukaryota</taxon>
        <taxon>Fungi</taxon>
        <taxon>Dikarya</taxon>
        <taxon>Ascomycota</taxon>
        <taxon>Pezizomycotina</taxon>
        <taxon>Sordariomycetes</taxon>
        <taxon>Xylariomycetidae</taxon>
        <taxon>Amphisphaeriales</taxon>
        <taxon>Sporocadaceae</taxon>
        <taxon>Seiridium</taxon>
    </lineage>
</organism>
<dbReference type="InterPro" id="IPR046347">
    <property type="entry name" value="bZIP_sf"/>
</dbReference>
<evidence type="ECO:0000256" key="1">
    <source>
        <dbReference type="SAM" id="MobiDB-lite"/>
    </source>
</evidence>
<gene>
    <name evidence="2" type="ORF">SCAR479_00843</name>
</gene>
<feature type="region of interest" description="Disordered" evidence="1">
    <location>
        <begin position="1"/>
        <end position="39"/>
    </location>
</feature>
<reference evidence="2 3" key="1">
    <citation type="submission" date="2024-02" db="EMBL/GenBank/DDBJ databases">
        <title>First draft genome assembly of two strains of Seiridium cardinale.</title>
        <authorList>
            <person name="Emiliani G."/>
            <person name="Scali E."/>
        </authorList>
    </citation>
    <scope>NUCLEOTIDE SEQUENCE [LARGE SCALE GENOMIC DNA]</scope>
    <source>
        <strain evidence="2 3">BM-138-000479</strain>
    </source>
</reference>
<evidence type="ECO:0000313" key="2">
    <source>
        <dbReference type="EMBL" id="KAK9782500.1"/>
    </source>
</evidence>
<dbReference type="Proteomes" id="UP001465668">
    <property type="component" value="Unassembled WGS sequence"/>
</dbReference>
<dbReference type="PANTHER" id="PTHR37012:SF2">
    <property type="entry name" value="BZIP DOMAIN-CONTAINING PROTEIN-RELATED"/>
    <property type="match status" value="1"/>
</dbReference>
<protein>
    <recommendedName>
        <fullName evidence="4">BZIP transcription factor</fullName>
    </recommendedName>
</protein>
<dbReference type="EMBL" id="JARVKM010000002">
    <property type="protein sequence ID" value="KAK9782500.1"/>
    <property type="molecule type" value="Genomic_DNA"/>
</dbReference>
<dbReference type="InterPro" id="IPR021833">
    <property type="entry name" value="DUF3425"/>
</dbReference>
<feature type="region of interest" description="Disordered" evidence="1">
    <location>
        <begin position="95"/>
        <end position="115"/>
    </location>
</feature>
<accession>A0ABR2Y7S5</accession>
<evidence type="ECO:0000313" key="3">
    <source>
        <dbReference type="Proteomes" id="UP001465668"/>
    </source>
</evidence>
<name>A0ABR2Y7S5_9PEZI</name>
<dbReference type="PANTHER" id="PTHR37012">
    <property type="entry name" value="B-ZIP TRANSCRIPTION FACTOR (EUROFUNG)-RELATED"/>
    <property type="match status" value="1"/>
</dbReference>
<dbReference type="Pfam" id="PF11905">
    <property type="entry name" value="DUF3425"/>
    <property type="match status" value="1"/>
</dbReference>
<keyword evidence="3" id="KW-1185">Reference proteome</keyword>
<sequence>MTKSTSDNSKSSKRKGTRSVSTLTPAQLARKRANDREAQRAIRARTKEHIENLERELEELRSASSRDDTVQDLLRRNRALEEELHRLKESMGIATNGPRSYYQPSYHSPTSRTSAPGHVADYSGMEMGAYDTLSSPGDAWPSNVPSTIPSTVSSPSSSGATDDLGTAYYPTSAPSIMDRPVWVRRHQARHRMPAAQHALNPTSIPAAAVEHVPNVLHSVASPMRNVASAGYWETPGLITAPMTQSDALLNGYIQDCRRLVAMGGMRPHPEVIFGPACPNIRRLIETHWNLASIVQQSTLPSSPPAHPLVELAATLFDNDNLVMTLERVGSFVLLQRLLAWLIQPTQETSGGLGSHLVPTPAQRSVPHGQWVDFLLWAQLRDTVLQRLDVYANTEFRQLYNTSLRLVNFAGGPSQALVPDYTSGAIYLTQAFVNHVLNIGNWALEERFFRRYPELGGRLMFQRTSLISNLLLTNPGLCVEAERARRSEVGHHLRTLPAVNIVSLWLRQGQGQTDPPKVGPYHLDHCEWLVPALPGPLTIESRGGLGVRQQVQSTAMVVAPLDEPT</sequence>